<dbReference type="OrthoDB" id="5428138at2759"/>
<evidence type="ECO:0000313" key="2">
    <source>
        <dbReference type="EMBL" id="ROW07724.1"/>
    </source>
</evidence>
<sequence>MSNYRHGWRRPAWRGGAPGRELTKEEEKVLNGPPFFHPKLLVECKPSNKELGYYLTGMEEDGSSAKKPLSDKYLRVHNKKYQPLPLRPRYRKDRLLSYGAVYPKGKEIPKPSTLEEAARTTCVFYPDQPNLLLKAPLNLADPKYAEQRRKVGPPDPNEGNAFFDLLTTHPTICEKILNEAGYLGIAALSQSCKLGLETVSGMMCLFDFATGDFANSEYTVLEHETLCLYHEAVTDDVPHGYKVVQVSSGYLGFDPTTGFQRQPKYEKLAKGIVRLTRSFHLWGRSVEHLYLTKVPFMDVKVLGMWLKELPNLKTLTVFRCEHIRLFDMVPLLDMVNEHRKSGSGLKLDVAPFYELGPRNANFKGDPLAFEENLRPSYDRKGTFGVTFGDPGVKIHAAVVEYLFYELLPKLEATDQMYLMSLDSLLRNFFERLPLPEHATLRTLKAYEGARKWFNKVEAHLRAEAAAARENEETAQGDTPEDTTDDTQNTTGNAPEDTPASEAQESNQTVKRPEFQDPSTLPKELRQEEAWERIRCYMMLAYAAFGNEDPHLQVAADSAMSSNAPLRLCNFGKWGEDVSCSSCHIRMPCMFFPTACLCDKDRLEAFCVGESDHLKQPKKRVIEKLGCGHSDEPVKALEDTNIDFTRLNGLSDTSRAQLHSNFDDALDRPGSALHAFYNAARAMDVTDPKGSRGRLQNKQLPHPYSGHSLANVTMEDQLGFINYRRAYTVEDFTANKRGMHARNTAQDSQF</sequence>
<dbReference type="AlphaFoldDB" id="A0A423WW64"/>
<name>A0A423WW64_9PEZI</name>
<protein>
    <submittedName>
        <fullName evidence="2">Uncharacterized protein</fullName>
    </submittedName>
</protein>
<feature type="compositionally biased region" description="Polar residues" evidence="1">
    <location>
        <begin position="500"/>
        <end position="509"/>
    </location>
</feature>
<gene>
    <name evidence="2" type="ORF">VMCG_03617</name>
</gene>
<accession>A0A423WW64</accession>
<reference evidence="2 3" key="1">
    <citation type="submission" date="2015-09" db="EMBL/GenBank/DDBJ databases">
        <title>Host preference determinants of Valsa canker pathogens revealed by comparative genomics.</title>
        <authorList>
            <person name="Yin Z."/>
            <person name="Huang L."/>
        </authorList>
    </citation>
    <scope>NUCLEOTIDE SEQUENCE [LARGE SCALE GENOMIC DNA]</scope>
    <source>
        <strain evidence="2 3">03-1</strain>
    </source>
</reference>
<evidence type="ECO:0000313" key="3">
    <source>
        <dbReference type="Proteomes" id="UP000283895"/>
    </source>
</evidence>
<organism evidence="2 3">
    <name type="scientific">Cytospora schulzeri</name>
    <dbReference type="NCBI Taxonomy" id="448051"/>
    <lineage>
        <taxon>Eukaryota</taxon>
        <taxon>Fungi</taxon>
        <taxon>Dikarya</taxon>
        <taxon>Ascomycota</taxon>
        <taxon>Pezizomycotina</taxon>
        <taxon>Sordariomycetes</taxon>
        <taxon>Sordariomycetidae</taxon>
        <taxon>Diaporthales</taxon>
        <taxon>Cytosporaceae</taxon>
        <taxon>Cytospora</taxon>
    </lineage>
</organism>
<proteinExistence type="predicted"/>
<comment type="caution">
    <text evidence="2">The sequence shown here is derived from an EMBL/GenBank/DDBJ whole genome shotgun (WGS) entry which is preliminary data.</text>
</comment>
<feature type="region of interest" description="Disordered" evidence="1">
    <location>
        <begin position="464"/>
        <end position="523"/>
    </location>
</feature>
<dbReference type="Proteomes" id="UP000283895">
    <property type="component" value="Unassembled WGS sequence"/>
</dbReference>
<evidence type="ECO:0000256" key="1">
    <source>
        <dbReference type="SAM" id="MobiDB-lite"/>
    </source>
</evidence>
<keyword evidence="3" id="KW-1185">Reference proteome</keyword>
<feature type="compositionally biased region" description="Acidic residues" evidence="1">
    <location>
        <begin position="472"/>
        <end position="484"/>
    </location>
</feature>
<dbReference type="EMBL" id="LKEA01000007">
    <property type="protein sequence ID" value="ROW07724.1"/>
    <property type="molecule type" value="Genomic_DNA"/>
</dbReference>